<gene>
    <name evidence="1" type="ORF">EJ104_06540</name>
</gene>
<sequence length="162" mass="17373">MNFGAQQAFTLHHPGDTAAALAWARAADQSLAQVDFLTDVRLSEENDLSGELNVPVPLLGEATLPFISRLSNAPLGATLDPHPLPERRGWVEVRGVAEVQEGGTDGTSVRLSFDFQAFLQLPGSQNVGGAAFEKMVRATAQRTIERVLAQLPGQLQASMQPE</sequence>
<organism evidence="1 2">
    <name type="scientific">Deinococcus radiophilus</name>
    <dbReference type="NCBI Taxonomy" id="32062"/>
    <lineage>
        <taxon>Bacteria</taxon>
        <taxon>Thermotogati</taxon>
        <taxon>Deinococcota</taxon>
        <taxon>Deinococci</taxon>
        <taxon>Deinococcales</taxon>
        <taxon>Deinococcaceae</taxon>
        <taxon>Deinococcus</taxon>
    </lineage>
</organism>
<protein>
    <submittedName>
        <fullName evidence="1">DUF3809 domain-containing protein</fullName>
    </submittedName>
</protein>
<comment type="caution">
    <text evidence="1">The sequence shown here is derived from an EMBL/GenBank/DDBJ whole genome shotgun (WGS) entry which is preliminary data.</text>
</comment>
<dbReference type="EMBL" id="RXPE01000010">
    <property type="protein sequence ID" value="RTR27549.1"/>
    <property type="molecule type" value="Genomic_DNA"/>
</dbReference>
<keyword evidence="2" id="KW-1185">Reference proteome</keyword>
<dbReference type="Gene3D" id="3.30.530.70">
    <property type="entry name" value="Uncharacterised protein PF12723, DUF3809"/>
    <property type="match status" value="1"/>
</dbReference>
<dbReference type="Pfam" id="PF12723">
    <property type="entry name" value="DUF3809"/>
    <property type="match status" value="1"/>
</dbReference>
<evidence type="ECO:0000313" key="2">
    <source>
        <dbReference type="Proteomes" id="UP000277766"/>
    </source>
</evidence>
<name>A0A3S0I506_9DEIO</name>
<reference evidence="1 2" key="1">
    <citation type="submission" date="2018-12" db="EMBL/GenBank/DDBJ databases">
        <title>Deinococcus radiophilus ATCC 27603 genome sequencing and assembly.</title>
        <authorList>
            <person name="Maclea K.S."/>
            <person name="Maynard C.R."/>
        </authorList>
    </citation>
    <scope>NUCLEOTIDE SEQUENCE [LARGE SCALE GENOMIC DNA]</scope>
    <source>
        <strain evidence="1 2">ATCC 27603</strain>
    </source>
</reference>
<proteinExistence type="predicted"/>
<accession>A0A3S0I506</accession>
<dbReference type="AlphaFoldDB" id="A0A3S0I506"/>
<dbReference type="InterPro" id="IPR024219">
    <property type="entry name" value="DUF3809"/>
</dbReference>
<dbReference type="Proteomes" id="UP000277766">
    <property type="component" value="Unassembled WGS sequence"/>
</dbReference>
<evidence type="ECO:0000313" key="1">
    <source>
        <dbReference type="EMBL" id="RTR27549.1"/>
    </source>
</evidence>
<dbReference type="OrthoDB" id="67053at2"/>